<protein>
    <submittedName>
        <fullName evidence="2">Uncharacterized protein</fullName>
    </submittedName>
</protein>
<feature type="region of interest" description="Disordered" evidence="1">
    <location>
        <begin position="142"/>
        <end position="166"/>
    </location>
</feature>
<organism evidence="2">
    <name type="scientific">Ananas comosus var. bracteatus</name>
    <name type="common">red pineapple</name>
    <dbReference type="NCBI Taxonomy" id="296719"/>
    <lineage>
        <taxon>Eukaryota</taxon>
        <taxon>Viridiplantae</taxon>
        <taxon>Streptophyta</taxon>
        <taxon>Embryophyta</taxon>
        <taxon>Tracheophyta</taxon>
        <taxon>Spermatophyta</taxon>
        <taxon>Magnoliopsida</taxon>
        <taxon>Liliopsida</taxon>
        <taxon>Poales</taxon>
        <taxon>Bromeliaceae</taxon>
        <taxon>Bromelioideae</taxon>
        <taxon>Ananas</taxon>
    </lineage>
</organism>
<evidence type="ECO:0000313" key="2">
    <source>
        <dbReference type="EMBL" id="CAD1831426.1"/>
    </source>
</evidence>
<accession>A0A6V7PLJ6</accession>
<evidence type="ECO:0000256" key="1">
    <source>
        <dbReference type="SAM" id="MobiDB-lite"/>
    </source>
</evidence>
<reference evidence="2" key="1">
    <citation type="submission" date="2020-07" db="EMBL/GenBank/DDBJ databases">
        <authorList>
            <person name="Lin J."/>
        </authorList>
    </citation>
    <scope>NUCLEOTIDE SEQUENCE</scope>
</reference>
<proteinExistence type="predicted"/>
<dbReference type="EMBL" id="LR862149">
    <property type="protein sequence ID" value="CAD1831426.1"/>
    <property type="molecule type" value="Genomic_DNA"/>
</dbReference>
<dbReference type="AlphaFoldDB" id="A0A6V7PLJ6"/>
<feature type="region of interest" description="Disordered" evidence="1">
    <location>
        <begin position="44"/>
        <end position="67"/>
    </location>
</feature>
<gene>
    <name evidence="2" type="ORF">CB5_LOCUS14637</name>
</gene>
<name>A0A6V7PLJ6_ANACO</name>
<sequence>MIGRGAADLRPRRRRAVTATLCSGEGPRQGPGIDGAAAFEVERRGIRGNSSGSIHQSRRRRAGVDGSAEITSRVMGGGSAWASTNWPRVARLRVDRPQVARLREDRPRVARLRVTATSTEPLRGFGRIGRGWRGFESRTAAGLRATEGGELDGAAERKGLARPARR</sequence>